<evidence type="ECO:0000256" key="1">
    <source>
        <dbReference type="SAM" id="MobiDB-lite"/>
    </source>
</evidence>
<dbReference type="EMBL" id="BAAANQ010000002">
    <property type="protein sequence ID" value="GAA2045440.1"/>
    <property type="molecule type" value="Genomic_DNA"/>
</dbReference>
<evidence type="ECO:0000313" key="2">
    <source>
        <dbReference type="EMBL" id="GAA2045440.1"/>
    </source>
</evidence>
<comment type="caution">
    <text evidence="2">The sequence shown here is derived from an EMBL/GenBank/DDBJ whole genome shotgun (WGS) entry which is preliminary data.</text>
</comment>
<name>A0ABN2UY04_9ACTN</name>
<accession>A0ABN2UY04</accession>
<organism evidence="2 3">
    <name type="scientific">Streptomyces cheonanensis</name>
    <dbReference type="NCBI Taxonomy" id="312720"/>
    <lineage>
        <taxon>Bacteria</taxon>
        <taxon>Bacillati</taxon>
        <taxon>Actinomycetota</taxon>
        <taxon>Actinomycetes</taxon>
        <taxon>Kitasatosporales</taxon>
        <taxon>Streptomycetaceae</taxon>
        <taxon>Streptomyces</taxon>
    </lineage>
</organism>
<keyword evidence="3" id="KW-1185">Reference proteome</keyword>
<dbReference type="InterPro" id="IPR049253">
    <property type="entry name" value="DUF6886"/>
</dbReference>
<sequence length="54" mass="5683">MGDLLELHRAAGIQLRVLDNLWPYWAAVTGSSPGFSGIRLRNAKPAPADPGPAG</sequence>
<evidence type="ECO:0000313" key="3">
    <source>
        <dbReference type="Proteomes" id="UP001403094"/>
    </source>
</evidence>
<reference evidence="2 3" key="1">
    <citation type="journal article" date="2019" name="Int. J. Syst. Evol. Microbiol.">
        <title>The Global Catalogue of Microorganisms (GCM) 10K type strain sequencing project: providing services to taxonomists for standard genome sequencing and annotation.</title>
        <authorList>
            <consortium name="The Broad Institute Genomics Platform"/>
            <consortium name="The Broad Institute Genome Sequencing Center for Infectious Disease"/>
            <person name="Wu L."/>
            <person name="Ma J."/>
        </authorList>
    </citation>
    <scope>NUCLEOTIDE SEQUENCE [LARGE SCALE GENOMIC DNA]</scope>
    <source>
        <strain evidence="2 3">JCM 14549</strain>
    </source>
</reference>
<protein>
    <submittedName>
        <fullName evidence="2">Uncharacterized protein</fullName>
    </submittedName>
</protein>
<gene>
    <name evidence="2" type="ORF">GCM10009757_12050</name>
</gene>
<proteinExistence type="predicted"/>
<feature type="region of interest" description="Disordered" evidence="1">
    <location>
        <begin position="32"/>
        <end position="54"/>
    </location>
</feature>
<dbReference type="Pfam" id="PF21820">
    <property type="entry name" value="DUF6886"/>
    <property type="match status" value="1"/>
</dbReference>
<dbReference type="Proteomes" id="UP001403094">
    <property type="component" value="Unassembled WGS sequence"/>
</dbReference>